<dbReference type="AlphaFoldDB" id="F0UUA2"/>
<dbReference type="EMBL" id="DS990643">
    <property type="protein sequence ID" value="EGC49478.1"/>
    <property type="molecule type" value="Genomic_DNA"/>
</dbReference>
<evidence type="ECO:0000256" key="1">
    <source>
        <dbReference type="SAM" id="MobiDB-lite"/>
    </source>
</evidence>
<dbReference type="HOGENOM" id="CLU_2249288_0_0_1"/>
<gene>
    <name evidence="2" type="ORF">HCEG_08694</name>
</gene>
<feature type="compositionally biased region" description="Polar residues" evidence="1">
    <location>
        <begin position="18"/>
        <end position="27"/>
    </location>
</feature>
<evidence type="ECO:0000313" key="3">
    <source>
        <dbReference type="Proteomes" id="UP000008142"/>
    </source>
</evidence>
<dbReference type="Proteomes" id="UP000008142">
    <property type="component" value="Unassembled WGS sequence"/>
</dbReference>
<organism evidence="3">
    <name type="scientific">Ajellomyces capsulatus (strain H88)</name>
    <name type="common">Darling's disease fungus</name>
    <name type="synonym">Histoplasma capsulatum</name>
    <dbReference type="NCBI Taxonomy" id="544711"/>
    <lineage>
        <taxon>Eukaryota</taxon>
        <taxon>Fungi</taxon>
        <taxon>Dikarya</taxon>
        <taxon>Ascomycota</taxon>
        <taxon>Pezizomycotina</taxon>
        <taxon>Eurotiomycetes</taxon>
        <taxon>Eurotiomycetidae</taxon>
        <taxon>Onygenales</taxon>
        <taxon>Ajellomycetaceae</taxon>
        <taxon>Histoplasma</taxon>
    </lineage>
</organism>
<proteinExistence type="predicted"/>
<name>F0UUA2_AJEC8</name>
<feature type="region of interest" description="Disordered" evidence="1">
    <location>
        <begin position="1"/>
        <end position="27"/>
    </location>
</feature>
<reference evidence="3" key="1">
    <citation type="submission" date="2008-07" db="EMBL/GenBank/DDBJ databases">
        <title>Annotation of Ajellomyces capsulatus strain H88.</title>
        <authorList>
            <person name="Champion M."/>
            <person name="Cuomo C."/>
            <person name="Ma L.-J."/>
            <person name="Henn M.R."/>
            <person name="Sil A."/>
            <person name="Goldman B."/>
            <person name="Young S.K."/>
            <person name="Kodira C.D."/>
            <person name="Zeng Q."/>
            <person name="Koehrsen M."/>
            <person name="Alvarado L."/>
            <person name="Berlin A."/>
            <person name="Borenstein D."/>
            <person name="Chen Z."/>
            <person name="Engels R."/>
            <person name="Freedman E."/>
            <person name="Gellesch M."/>
            <person name="Goldberg J."/>
            <person name="Griggs A."/>
            <person name="Gujja S."/>
            <person name="Heiman D."/>
            <person name="Hepburn T."/>
            <person name="Howarth C."/>
            <person name="Jen D."/>
            <person name="Larson L."/>
            <person name="Lewis B."/>
            <person name="Mehta T."/>
            <person name="Park D."/>
            <person name="Pearson M."/>
            <person name="Roberts A."/>
            <person name="Saif S."/>
            <person name="Shea T."/>
            <person name="Shenoy N."/>
            <person name="Sisk P."/>
            <person name="Stolte C."/>
            <person name="Sykes S."/>
            <person name="Walk T."/>
            <person name="White J."/>
            <person name="Yandava C."/>
            <person name="Klein B."/>
            <person name="McEwen J.G."/>
            <person name="Puccia R."/>
            <person name="Goldman G.H."/>
            <person name="Felipe M.S."/>
            <person name="Nino-Vega G."/>
            <person name="San-Blas G."/>
            <person name="Taylor J."/>
            <person name="Mendoza L."/>
            <person name="Galagan J."/>
            <person name="Nusbaum C."/>
            <person name="Birren B."/>
        </authorList>
    </citation>
    <scope>NUCLEOTIDE SEQUENCE [LARGE SCALE GENOMIC DNA]</scope>
    <source>
        <strain evidence="3">H88</strain>
    </source>
</reference>
<protein>
    <submittedName>
        <fullName evidence="2">Predicted protein</fullName>
    </submittedName>
</protein>
<sequence>MPWASGFEGVAAWAPRQGDQNNATNSAQSPLLHQSAVSLADALAVLKLVLPDWNVPLATLVQIGVGSGTTAAYGLAWNWKRLEGFPDRGEEEKEREDRERERIA</sequence>
<accession>F0UUA2</accession>
<evidence type="ECO:0000313" key="2">
    <source>
        <dbReference type="EMBL" id="EGC49478.1"/>
    </source>
</evidence>